<proteinExistence type="predicted"/>
<dbReference type="SUPFAM" id="SSF48464">
    <property type="entry name" value="ENTH/VHS domain"/>
    <property type="match status" value="1"/>
</dbReference>
<dbReference type="GO" id="GO:0035615">
    <property type="term" value="F:clathrin adaptor activity"/>
    <property type="evidence" value="ECO:0007669"/>
    <property type="project" value="TreeGrafter"/>
</dbReference>
<evidence type="ECO:0000313" key="3">
    <source>
        <dbReference type="Proteomes" id="UP000267251"/>
    </source>
</evidence>
<dbReference type="InterPro" id="IPR013809">
    <property type="entry name" value="ENTH"/>
</dbReference>
<name>A0A4P9Y8B1_9FUNG</name>
<evidence type="ECO:0000313" key="2">
    <source>
        <dbReference type="EMBL" id="RKP15032.1"/>
    </source>
</evidence>
<sequence length="284" mass="32289">MSSYNVRSVDRDRAEEQLAMNIKKATSAIETAPKQKHVRACIVYTWDYKTSSSIWAGLKAAPLHADEVQCFKALITIHKIIRQGHPIVLKEAPRETQFIENLTRSLGGSDGIRGYGVLIRAYVNFILAKLEYHTLHPEFNGLFEYEDYISLKGTDDPNEGFETIMDLMVLQDKVDSFQKLIFRNFRSGTNNECRISALVPLVEESYGIYKFITSMLISMHKVTNQQDALAPLRQRYNAQHYALLKFYYECSNLRYLTSLITVPKLPQDPPNLTGASGPSLDLAN</sequence>
<dbReference type="InterPro" id="IPR008942">
    <property type="entry name" value="ENTH_VHS"/>
</dbReference>
<dbReference type="InterPro" id="IPR030224">
    <property type="entry name" value="Sla2_fam"/>
</dbReference>
<dbReference type="GO" id="GO:0030136">
    <property type="term" value="C:clathrin-coated vesicle"/>
    <property type="evidence" value="ECO:0007669"/>
    <property type="project" value="TreeGrafter"/>
</dbReference>
<keyword evidence="3" id="KW-1185">Reference proteome</keyword>
<dbReference type="Gene3D" id="1.25.40.90">
    <property type="match status" value="1"/>
</dbReference>
<dbReference type="GO" id="GO:0007015">
    <property type="term" value="P:actin filament organization"/>
    <property type="evidence" value="ECO:0007669"/>
    <property type="project" value="TreeGrafter"/>
</dbReference>
<dbReference type="InterPro" id="IPR011417">
    <property type="entry name" value="ANTH_dom"/>
</dbReference>
<dbReference type="EMBL" id="KZ987765">
    <property type="protein sequence ID" value="RKP15032.1"/>
    <property type="molecule type" value="Genomic_DNA"/>
</dbReference>
<dbReference type="Pfam" id="PF07651">
    <property type="entry name" value="ANTH"/>
    <property type="match status" value="1"/>
</dbReference>
<dbReference type="GO" id="GO:0080025">
    <property type="term" value="F:phosphatidylinositol-3,5-bisphosphate binding"/>
    <property type="evidence" value="ECO:0007669"/>
    <property type="project" value="TreeGrafter"/>
</dbReference>
<organism evidence="2 3">
    <name type="scientific">Piptocephalis cylindrospora</name>
    <dbReference type="NCBI Taxonomy" id="1907219"/>
    <lineage>
        <taxon>Eukaryota</taxon>
        <taxon>Fungi</taxon>
        <taxon>Fungi incertae sedis</taxon>
        <taxon>Zoopagomycota</taxon>
        <taxon>Zoopagomycotina</taxon>
        <taxon>Zoopagomycetes</taxon>
        <taxon>Zoopagales</taxon>
        <taxon>Piptocephalidaceae</taxon>
        <taxon>Piptocephalis</taxon>
    </lineage>
</organism>
<reference evidence="3" key="1">
    <citation type="journal article" date="2018" name="Nat. Microbiol.">
        <title>Leveraging single-cell genomics to expand the fungal tree of life.</title>
        <authorList>
            <person name="Ahrendt S.R."/>
            <person name="Quandt C.A."/>
            <person name="Ciobanu D."/>
            <person name="Clum A."/>
            <person name="Salamov A."/>
            <person name="Andreopoulos B."/>
            <person name="Cheng J.F."/>
            <person name="Woyke T."/>
            <person name="Pelin A."/>
            <person name="Henrissat B."/>
            <person name="Reynolds N.K."/>
            <person name="Benny G.L."/>
            <person name="Smith M.E."/>
            <person name="James T.Y."/>
            <person name="Grigoriev I.V."/>
        </authorList>
    </citation>
    <scope>NUCLEOTIDE SEQUENCE [LARGE SCALE GENOMIC DNA]</scope>
</reference>
<dbReference type="GO" id="GO:0051015">
    <property type="term" value="F:actin filament binding"/>
    <property type="evidence" value="ECO:0007669"/>
    <property type="project" value="TreeGrafter"/>
</dbReference>
<dbReference type="GO" id="GO:0006897">
    <property type="term" value="P:endocytosis"/>
    <property type="evidence" value="ECO:0007669"/>
    <property type="project" value="InterPro"/>
</dbReference>
<dbReference type="PROSITE" id="PS50942">
    <property type="entry name" value="ENTH"/>
    <property type="match status" value="1"/>
</dbReference>
<gene>
    <name evidence="2" type="ORF">BJ684DRAFT_18617</name>
</gene>
<dbReference type="OrthoDB" id="10262320at2759"/>
<dbReference type="SMART" id="SM00273">
    <property type="entry name" value="ENTH"/>
    <property type="match status" value="1"/>
</dbReference>
<dbReference type="GO" id="GO:0048268">
    <property type="term" value="P:clathrin coat assembly"/>
    <property type="evidence" value="ECO:0007669"/>
    <property type="project" value="TreeGrafter"/>
</dbReference>
<dbReference type="GO" id="GO:0032051">
    <property type="term" value="F:clathrin light chain binding"/>
    <property type="evidence" value="ECO:0007669"/>
    <property type="project" value="TreeGrafter"/>
</dbReference>
<dbReference type="AlphaFoldDB" id="A0A4P9Y8B1"/>
<protein>
    <submittedName>
        <fullName evidence="2">AP180 N-terminal homology domain-containing protein</fullName>
    </submittedName>
</protein>
<feature type="domain" description="ENTH" evidence="1">
    <location>
        <begin position="10"/>
        <end position="140"/>
    </location>
</feature>
<dbReference type="GO" id="GO:0043325">
    <property type="term" value="F:phosphatidylinositol-3,4-bisphosphate binding"/>
    <property type="evidence" value="ECO:0007669"/>
    <property type="project" value="TreeGrafter"/>
</dbReference>
<dbReference type="PANTHER" id="PTHR10407">
    <property type="entry name" value="HUNTINGTIN INTERACTING PROTEIN 1"/>
    <property type="match status" value="1"/>
</dbReference>
<dbReference type="Proteomes" id="UP000267251">
    <property type="component" value="Unassembled WGS sequence"/>
</dbReference>
<accession>A0A4P9Y8B1</accession>
<dbReference type="GO" id="GO:0030479">
    <property type="term" value="C:actin cortical patch"/>
    <property type="evidence" value="ECO:0007669"/>
    <property type="project" value="TreeGrafter"/>
</dbReference>
<evidence type="ECO:0000259" key="1">
    <source>
        <dbReference type="PROSITE" id="PS50942"/>
    </source>
</evidence>
<dbReference type="PANTHER" id="PTHR10407:SF15">
    <property type="entry name" value="HUNTINGTIN INTERACTING PROTEIN 1"/>
    <property type="match status" value="1"/>
</dbReference>